<sequence>ILKDITEKIEVELKNNTKLWQATLDAIGESIFLIDLDHKILQCNRATLDILGKSNYSEIIGHSCWELVHGTSGPVEWCPVKRMLESGHREATIRQLNGRWVEISADPVFNDEGEITGAVHIITDITQRKLAELKSIESEKRFRNIFESIPIGLHVYKLNSDGQLVFIDANPTADKILNADNKQFIGKTIEEAFPPLINTDIPERYKNIAKEGNTWKWDQVNYKDEKIIGAYEVFAFQTNPGFMVTSFHDITERIEAAKTIRESEKKYRQLIEDSLEGVWVIDENANTTLVNPS</sequence>
<dbReference type="NCBIfam" id="TIGR00229">
    <property type="entry name" value="sensory_box"/>
    <property type="match status" value="3"/>
</dbReference>
<dbReference type="InterPro" id="IPR035965">
    <property type="entry name" value="PAS-like_dom_sf"/>
</dbReference>
<feature type="non-terminal residue" evidence="3">
    <location>
        <position position="293"/>
    </location>
</feature>
<evidence type="ECO:0008006" key="4">
    <source>
        <dbReference type="Google" id="ProtNLM"/>
    </source>
</evidence>
<gene>
    <name evidence="3" type="ORF">S03H2_07479</name>
</gene>
<comment type="caution">
    <text evidence="3">The sequence shown here is derived from an EMBL/GenBank/DDBJ whole genome shotgun (WGS) entry which is preliminary data.</text>
</comment>
<feature type="domain" description="PAC" evidence="2">
    <location>
        <begin position="82"/>
        <end position="137"/>
    </location>
</feature>
<dbReference type="InterPro" id="IPR013656">
    <property type="entry name" value="PAS_4"/>
</dbReference>
<dbReference type="InterPro" id="IPR000700">
    <property type="entry name" value="PAS-assoc_C"/>
</dbReference>
<dbReference type="Gene3D" id="3.30.450.20">
    <property type="entry name" value="PAS domain"/>
    <property type="match status" value="3"/>
</dbReference>
<dbReference type="Pfam" id="PF13426">
    <property type="entry name" value="PAS_9"/>
    <property type="match status" value="1"/>
</dbReference>
<dbReference type="PANTHER" id="PTHR44757">
    <property type="entry name" value="DIGUANYLATE CYCLASE DGCP"/>
    <property type="match status" value="1"/>
</dbReference>
<feature type="domain" description="PAS" evidence="1">
    <location>
        <begin position="263"/>
        <end position="293"/>
    </location>
</feature>
<feature type="non-terminal residue" evidence="3">
    <location>
        <position position="1"/>
    </location>
</feature>
<name>X1EUN8_9ZZZZ</name>
<organism evidence="3">
    <name type="scientific">marine sediment metagenome</name>
    <dbReference type="NCBI Taxonomy" id="412755"/>
    <lineage>
        <taxon>unclassified sequences</taxon>
        <taxon>metagenomes</taxon>
        <taxon>ecological metagenomes</taxon>
    </lineage>
</organism>
<dbReference type="SMART" id="SM00091">
    <property type="entry name" value="PAS"/>
    <property type="match status" value="2"/>
</dbReference>
<accession>X1EUN8</accession>
<dbReference type="Pfam" id="PF08448">
    <property type="entry name" value="PAS_4"/>
    <property type="match status" value="1"/>
</dbReference>
<dbReference type="CDD" id="cd00130">
    <property type="entry name" value="PAS"/>
    <property type="match status" value="1"/>
</dbReference>
<dbReference type="PANTHER" id="PTHR44757:SF2">
    <property type="entry name" value="BIOFILM ARCHITECTURE MAINTENANCE PROTEIN MBAA"/>
    <property type="match status" value="1"/>
</dbReference>
<dbReference type="EMBL" id="BARU01003458">
    <property type="protein sequence ID" value="GAH23990.1"/>
    <property type="molecule type" value="Genomic_DNA"/>
</dbReference>
<dbReference type="PROSITE" id="PS50112">
    <property type="entry name" value="PAS"/>
    <property type="match status" value="2"/>
</dbReference>
<dbReference type="InterPro" id="IPR052155">
    <property type="entry name" value="Biofilm_reg_signaling"/>
</dbReference>
<dbReference type="SUPFAM" id="SSF55785">
    <property type="entry name" value="PYP-like sensor domain (PAS domain)"/>
    <property type="match status" value="3"/>
</dbReference>
<evidence type="ECO:0000259" key="2">
    <source>
        <dbReference type="PROSITE" id="PS50113"/>
    </source>
</evidence>
<evidence type="ECO:0000259" key="1">
    <source>
        <dbReference type="PROSITE" id="PS50112"/>
    </source>
</evidence>
<dbReference type="AlphaFoldDB" id="X1EUN8"/>
<evidence type="ECO:0000313" key="3">
    <source>
        <dbReference type="EMBL" id="GAH23990.1"/>
    </source>
</evidence>
<reference evidence="3" key="1">
    <citation type="journal article" date="2014" name="Front. Microbiol.">
        <title>High frequency of phylogenetically diverse reductive dehalogenase-homologous genes in deep subseafloor sedimentary metagenomes.</title>
        <authorList>
            <person name="Kawai M."/>
            <person name="Futagami T."/>
            <person name="Toyoda A."/>
            <person name="Takaki Y."/>
            <person name="Nishi S."/>
            <person name="Hori S."/>
            <person name="Arai W."/>
            <person name="Tsubouchi T."/>
            <person name="Morono Y."/>
            <person name="Uchiyama I."/>
            <person name="Ito T."/>
            <person name="Fujiyama A."/>
            <person name="Inagaki F."/>
            <person name="Takami H."/>
        </authorList>
    </citation>
    <scope>NUCLEOTIDE SEQUENCE</scope>
    <source>
        <strain evidence="3">Expedition CK06-06</strain>
    </source>
</reference>
<feature type="domain" description="PAS" evidence="1">
    <location>
        <begin position="138"/>
        <end position="212"/>
    </location>
</feature>
<protein>
    <recommendedName>
        <fullName evidence="4">PAS domain-containing protein</fullName>
    </recommendedName>
</protein>
<dbReference type="PROSITE" id="PS50113">
    <property type="entry name" value="PAC"/>
    <property type="match status" value="1"/>
</dbReference>
<proteinExistence type="predicted"/>
<dbReference type="SMART" id="SM00086">
    <property type="entry name" value="PAC"/>
    <property type="match status" value="1"/>
</dbReference>
<dbReference type="Pfam" id="PF13188">
    <property type="entry name" value="PAS_8"/>
    <property type="match status" value="1"/>
</dbReference>
<dbReference type="InterPro" id="IPR001610">
    <property type="entry name" value="PAC"/>
</dbReference>
<dbReference type="InterPro" id="IPR000014">
    <property type="entry name" value="PAS"/>
</dbReference>